<evidence type="ECO:0000313" key="1">
    <source>
        <dbReference type="EMBL" id="EYB93334.1"/>
    </source>
</evidence>
<accession>A0A016SSM6</accession>
<evidence type="ECO:0000313" key="2">
    <source>
        <dbReference type="Proteomes" id="UP000024635"/>
    </source>
</evidence>
<dbReference type="Proteomes" id="UP000024635">
    <property type="component" value="Unassembled WGS sequence"/>
</dbReference>
<name>A0A016SSM6_9BILA</name>
<protein>
    <submittedName>
        <fullName evidence="1">Uncharacterized protein</fullName>
    </submittedName>
</protein>
<sequence length="79" mass="8434">MSSAPRLLASAARWSFKKKVGFPLSHCFTVGVNGGDPSAASNRTRRDRAAHCRIAAAVADLGFLDSCSSYSMITNKKTN</sequence>
<proteinExistence type="predicted"/>
<comment type="caution">
    <text evidence="1">The sequence shown here is derived from an EMBL/GenBank/DDBJ whole genome shotgun (WGS) entry which is preliminary data.</text>
</comment>
<reference evidence="2" key="1">
    <citation type="journal article" date="2015" name="Nat. Genet.">
        <title>The genome and transcriptome of the zoonotic hookworm Ancylostoma ceylanicum identify infection-specific gene families.</title>
        <authorList>
            <person name="Schwarz E.M."/>
            <person name="Hu Y."/>
            <person name="Antoshechkin I."/>
            <person name="Miller M.M."/>
            <person name="Sternberg P.W."/>
            <person name="Aroian R.V."/>
        </authorList>
    </citation>
    <scope>NUCLEOTIDE SEQUENCE</scope>
    <source>
        <strain evidence="2">HY135</strain>
    </source>
</reference>
<gene>
    <name evidence="1" type="primary">Acey_s0183.g918</name>
    <name evidence="1" type="ORF">Y032_0183g918</name>
</gene>
<organism evidence="1 2">
    <name type="scientific">Ancylostoma ceylanicum</name>
    <dbReference type="NCBI Taxonomy" id="53326"/>
    <lineage>
        <taxon>Eukaryota</taxon>
        <taxon>Metazoa</taxon>
        <taxon>Ecdysozoa</taxon>
        <taxon>Nematoda</taxon>
        <taxon>Chromadorea</taxon>
        <taxon>Rhabditida</taxon>
        <taxon>Rhabditina</taxon>
        <taxon>Rhabditomorpha</taxon>
        <taxon>Strongyloidea</taxon>
        <taxon>Ancylostomatidae</taxon>
        <taxon>Ancylostomatinae</taxon>
        <taxon>Ancylostoma</taxon>
    </lineage>
</organism>
<keyword evidence="2" id="KW-1185">Reference proteome</keyword>
<dbReference type="AlphaFoldDB" id="A0A016SSM6"/>
<dbReference type="EMBL" id="JARK01001519">
    <property type="protein sequence ID" value="EYB93334.1"/>
    <property type="molecule type" value="Genomic_DNA"/>
</dbReference>